<dbReference type="InterPro" id="IPR036600">
    <property type="entry name" value="PAH_sf"/>
</dbReference>
<dbReference type="PANTHER" id="PTHR12346">
    <property type="entry name" value="SIN3B-RELATED"/>
    <property type="match status" value="1"/>
</dbReference>
<organism evidence="6 7">
    <name type="scientific">Dendrothele bispora (strain CBS 962.96)</name>
    <dbReference type="NCBI Taxonomy" id="1314807"/>
    <lineage>
        <taxon>Eukaryota</taxon>
        <taxon>Fungi</taxon>
        <taxon>Dikarya</taxon>
        <taxon>Basidiomycota</taxon>
        <taxon>Agaricomycotina</taxon>
        <taxon>Agaricomycetes</taxon>
        <taxon>Agaricomycetidae</taxon>
        <taxon>Agaricales</taxon>
        <taxon>Agaricales incertae sedis</taxon>
        <taxon>Dendrothele</taxon>
    </lineage>
</organism>
<dbReference type="Gene3D" id="1.20.1160.11">
    <property type="entry name" value="Paired amphipathic helix"/>
    <property type="match status" value="2"/>
</dbReference>
<comment type="subcellular location">
    <subcellularLocation>
        <location evidence="1 4">Nucleus</location>
    </subcellularLocation>
</comment>
<evidence type="ECO:0000256" key="1">
    <source>
        <dbReference type="ARBA" id="ARBA00004123"/>
    </source>
</evidence>
<reference evidence="6 7" key="1">
    <citation type="journal article" date="2019" name="Nat. Ecol. Evol.">
        <title>Megaphylogeny resolves global patterns of mushroom evolution.</title>
        <authorList>
            <person name="Varga T."/>
            <person name="Krizsan K."/>
            <person name="Foldi C."/>
            <person name="Dima B."/>
            <person name="Sanchez-Garcia M."/>
            <person name="Sanchez-Ramirez S."/>
            <person name="Szollosi G.J."/>
            <person name="Szarkandi J.G."/>
            <person name="Papp V."/>
            <person name="Albert L."/>
            <person name="Andreopoulos W."/>
            <person name="Angelini C."/>
            <person name="Antonin V."/>
            <person name="Barry K.W."/>
            <person name="Bougher N.L."/>
            <person name="Buchanan P."/>
            <person name="Buyck B."/>
            <person name="Bense V."/>
            <person name="Catcheside P."/>
            <person name="Chovatia M."/>
            <person name="Cooper J."/>
            <person name="Damon W."/>
            <person name="Desjardin D."/>
            <person name="Finy P."/>
            <person name="Geml J."/>
            <person name="Haridas S."/>
            <person name="Hughes K."/>
            <person name="Justo A."/>
            <person name="Karasinski D."/>
            <person name="Kautmanova I."/>
            <person name="Kiss B."/>
            <person name="Kocsube S."/>
            <person name="Kotiranta H."/>
            <person name="LaButti K.M."/>
            <person name="Lechner B.E."/>
            <person name="Liimatainen K."/>
            <person name="Lipzen A."/>
            <person name="Lukacs Z."/>
            <person name="Mihaltcheva S."/>
            <person name="Morgado L.N."/>
            <person name="Niskanen T."/>
            <person name="Noordeloos M.E."/>
            <person name="Ohm R.A."/>
            <person name="Ortiz-Santana B."/>
            <person name="Ovrebo C."/>
            <person name="Racz N."/>
            <person name="Riley R."/>
            <person name="Savchenko A."/>
            <person name="Shiryaev A."/>
            <person name="Soop K."/>
            <person name="Spirin V."/>
            <person name="Szebenyi C."/>
            <person name="Tomsovsky M."/>
            <person name="Tulloss R.E."/>
            <person name="Uehling J."/>
            <person name="Grigoriev I.V."/>
            <person name="Vagvolgyi C."/>
            <person name="Papp T."/>
            <person name="Martin F.M."/>
            <person name="Miettinen O."/>
            <person name="Hibbett D.S."/>
            <person name="Nagy L.G."/>
        </authorList>
    </citation>
    <scope>NUCLEOTIDE SEQUENCE [LARGE SCALE GENOMIC DNA]</scope>
    <source>
        <strain evidence="6 7">CBS 962.96</strain>
    </source>
</reference>
<evidence type="ECO:0000256" key="4">
    <source>
        <dbReference type="PROSITE-ProRule" id="PRU00810"/>
    </source>
</evidence>
<dbReference type="OrthoDB" id="10265969at2759"/>
<name>A0A4S8KNI3_DENBC</name>
<sequence>MPNLPPSGQHTRENCPVLRPASHMSFLRNRSPPRTPIPMAPGPLVAETNNVAAIPGSIQHSLELSQPERLNVTEAGAYLDAVKIQFQDKPEVYRVFLDIMKDFKDQKIGTSGLIQQVSRLFHGNPPLIQGFNVFLLPIGDRIDVSDSPVDDTITVTIPTGTTMHSTNNLSSREQHSRRRNSETSPGDKNTDTHYTADNPRSNSAGTGSPIGSSQSLGSINGDYTQQHNRRTDQELFRVNDAVGYPNAVKDQFYDNLEVYTKFLDAMQDFKSKQIDISGFIQRLSHLFQGNPNLLQGINAFLPDGYRIDVSMDETITVTTPTSTMIHSTNDFSSGEQHSRKRNSETSPDDKNTDTHHTPDNPRSNSAGTESPISSSRNLGSINGGYTEQDDRRIDHNIENYGTYYEGDYTVNNIVIP</sequence>
<evidence type="ECO:0000313" key="7">
    <source>
        <dbReference type="Proteomes" id="UP000297245"/>
    </source>
</evidence>
<dbReference type="SUPFAM" id="SSF47762">
    <property type="entry name" value="PAH2 domain"/>
    <property type="match status" value="2"/>
</dbReference>
<feature type="region of interest" description="Disordered" evidence="5">
    <location>
        <begin position="155"/>
        <end position="224"/>
    </location>
</feature>
<dbReference type="Pfam" id="PF02671">
    <property type="entry name" value="PAH"/>
    <property type="match status" value="2"/>
</dbReference>
<dbReference type="Proteomes" id="UP000297245">
    <property type="component" value="Unassembled WGS sequence"/>
</dbReference>
<protein>
    <submittedName>
        <fullName evidence="6">PAH2 domain-containing protein</fullName>
    </submittedName>
</protein>
<gene>
    <name evidence="6" type="ORF">K435DRAFT_878119</name>
</gene>
<feature type="compositionally biased region" description="Polar residues" evidence="5">
    <location>
        <begin position="360"/>
        <end position="385"/>
    </location>
</feature>
<keyword evidence="7" id="KW-1185">Reference proteome</keyword>
<evidence type="ECO:0000256" key="3">
    <source>
        <dbReference type="ARBA" id="ARBA00023242"/>
    </source>
</evidence>
<keyword evidence="2" id="KW-0678">Repressor</keyword>
<dbReference type="GO" id="GO:0000122">
    <property type="term" value="P:negative regulation of transcription by RNA polymerase II"/>
    <property type="evidence" value="ECO:0007669"/>
    <property type="project" value="TreeGrafter"/>
</dbReference>
<accession>A0A4S8KNI3</accession>
<dbReference type="PROSITE" id="PS51477">
    <property type="entry name" value="PAH"/>
    <property type="match status" value="2"/>
</dbReference>
<dbReference type="GO" id="GO:0000118">
    <property type="term" value="C:histone deacetylase complex"/>
    <property type="evidence" value="ECO:0007669"/>
    <property type="project" value="TreeGrafter"/>
</dbReference>
<evidence type="ECO:0000256" key="5">
    <source>
        <dbReference type="SAM" id="MobiDB-lite"/>
    </source>
</evidence>
<dbReference type="GO" id="GO:0000785">
    <property type="term" value="C:chromatin"/>
    <property type="evidence" value="ECO:0007669"/>
    <property type="project" value="TreeGrafter"/>
</dbReference>
<evidence type="ECO:0000313" key="6">
    <source>
        <dbReference type="EMBL" id="THU77224.1"/>
    </source>
</evidence>
<dbReference type="PANTHER" id="PTHR12346:SF0">
    <property type="entry name" value="SIN3A, ISOFORM G"/>
    <property type="match status" value="1"/>
</dbReference>
<dbReference type="InterPro" id="IPR039774">
    <property type="entry name" value="Sin3-like"/>
</dbReference>
<dbReference type="InterPro" id="IPR003822">
    <property type="entry name" value="PAH"/>
</dbReference>
<dbReference type="AlphaFoldDB" id="A0A4S8KNI3"/>
<feature type="compositionally biased region" description="Polar residues" evidence="5">
    <location>
        <begin position="182"/>
        <end position="224"/>
    </location>
</feature>
<keyword evidence="3 4" id="KW-0539">Nucleus</keyword>
<dbReference type="GO" id="GO:0003714">
    <property type="term" value="F:transcription corepressor activity"/>
    <property type="evidence" value="ECO:0007669"/>
    <property type="project" value="InterPro"/>
</dbReference>
<dbReference type="EMBL" id="ML180509">
    <property type="protein sequence ID" value="THU77224.1"/>
    <property type="molecule type" value="Genomic_DNA"/>
</dbReference>
<feature type="compositionally biased region" description="Basic and acidic residues" evidence="5">
    <location>
        <begin position="341"/>
        <end position="359"/>
    </location>
</feature>
<proteinExistence type="predicted"/>
<evidence type="ECO:0000256" key="2">
    <source>
        <dbReference type="ARBA" id="ARBA00022491"/>
    </source>
</evidence>
<dbReference type="FunFam" id="1.20.1160.11:FF:000001">
    <property type="entry name" value="Paired amphipathic helix protein Sin3"/>
    <property type="match status" value="2"/>
</dbReference>
<feature type="region of interest" description="Disordered" evidence="5">
    <location>
        <begin position="320"/>
        <end position="393"/>
    </location>
</feature>